<dbReference type="AlphaFoldDB" id="A0A3M7R155"/>
<accession>A0A3M7R155</accession>
<name>A0A3M7R155_BRAPC</name>
<comment type="caution">
    <text evidence="1">The sequence shown here is derived from an EMBL/GenBank/DDBJ whole genome shotgun (WGS) entry which is preliminary data.</text>
</comment>
<reference evidence="1 2" key="1">
    <citation type="journal article" date="2018" name="Sci. Rep.">
        <title>Genomic signatures of local adaptation to the degree of environmental predictability in rotifers.</title>
        <authorList>
            <person name="Franch-Gras L."/>
            <person name="Hahn C."/>
            <person name="Garcia-Roger E.M."/>
            <person name="Carmona M.J."/>
            <person name="Serra M."/>
            <person name="Gomez A."/>
        </authorList>
    </citation>
    <scope>NUCLEOTIDE SEQUENCE [LARGE SCALE GENOMIC DNA]</scope>
    <source>
        <strain evidence="1">HYR1</strain>
    </source>
</reference>
<evidence type="ECO:0000313" key="2">
    <source>
        <dbReference type="Proteomes" id="UP000276133"/>
    </source>
</evidence>
<dbReference type="EMBL" id="REGN01004476">
    <property type="protein sequence ID" value="RNA17317.1"/>
    <property type="molecule type" value="Genomic_DNA"/>
</dbReference>
<sequence>MFIVYLKNFKNETNHTVEMYRDCDIKAATIAIWNGNPCQDHNHIIFSIPVLTLSRLDFNF</sequence>
<protein>
    <submittedName>
        <fullName evidence="1">Uncharacterized protein</fullName>
    </submittedName>
</protein>
<evidence type="ECO:0000313" key="1">
    <source>
        <dbReference type="EMBL" id="RNA17317.1"/>
    </source>
</evidence>
<keyword evidence="2" id="KW-1185">Reference proteome</keyword>
<organism evidence="1 2">
    <name type="scientific">Brachionus plicatilis</name>
    <name type="common">Marine rotifer</name>
    <name type="synonym">Brachionus muelleri</name>
    <dbReference type="NCBI Taxonomy" id="10195"/>
    <lineage>
        <taxon>Eukaryota</taxon>
        <taxon>Metazoa</taxon>
        <taxon>Spiralia</taxon>
        <taxon>Gnathifera</taxon>
        <taxon>Rotifera</taxon>
        <taxon>Eurotatoria</taxon>
        <taxon>Monogononta</taxon>
        <taxon>Pseudotrocha</taxon>
        <taxon>Ploima</taxon>
        <taxon>Brachionidae</taxon>
        <taxon>Brachionus</taxon>
    </lineage>
</organism>
<dbReference type="Proteomes" id="UP000276133">
    <property type="component" value="Unassembled WGS sequence"/>
</dbReference>
<gene>
    <name evidence="1" type="ORF">BpHYR1_044574</name>
</gene>
<proteinExistence type="predicted"/>